<dbReference type="AlphaFoldDB" id="A0AAE1DNQ8"/>
<protein>
    <submittedName>
        <fullName evidence="1">Uncharacterized protein</fullName>
    </submittedName>
</protein>
<gene>
    <name evidence="1" type="ORF">RRG08_044816</name>
</gene>
<comment type="caution">
    <text evidence="1">The sequence shown here is derived from an EMBL/GenBank/DDBJ whole genome shotgun (WGS) entry which is preliminary data.</text>
</comment>
<keyword evidence="2" id="KW-1185">Reference proteome</keyword>
<evidence type="ECO:0000313" key="1">
    <source>
        <dbReference type="EMBL" id="KAK3777526.1"/>
    </source>
</evidence>
<dbReference type="EMBL" id="JAWDGP010003068">
    <property type="protein sequence ID" value="KAK3777526.1"/>
    <property type="molecule type" value="Genomic_DNA"/>
</dbReference>
<name>A0AAE1DNQ8_9GAST</name>
<proteinExistence type="predicted"/>
<evidence type="ECO:0000313" key="2">
    <source>
        <dbReference type="Proteomes" id="UP001283361"/>
    </source>
</evidence>
<dbReference type="Proteomes" id="UP001283361">
    <property type="component" value="Unassembled WGS sequence"/>
</dbReference>
<accession>A0AAE1DNQ8</accession>
<organism evidence="1 2">
    <name type="scientific">Elysia crispata</name>
    <name type="common">lettuce slug</name>
    <dbReference type="NCBI Taxonomy" id="231223"/>
    <lineage>
        <taxon>Eukaryota</taxon>
        <taxon>Metazoa</taxon>
        <taxon>Spiralia</taxon>
        <taxon>Lophotrochozoa</taxon>
        <taxon>Mollusca</taxon>
        <taxon>Gastropoda</taxon>
        <taxon>Heterobranchia</taxon>
        <taxon>Euthyneura</taxon>
        <taxon>Panpulmonata</taxon>
        <taxon>Sacoglossa</taxon>
        <taxon>Placobranchoidea</taxon>
        <taxon>Plakobranchidae</taxon>
        <taxon>Elysia</taxon>
    </lineage>
</organism>
<reference evidence="1" key="1">
    <citation type="journal article" date="2023" name="G3 (Bethesda)">
        <title>A reference genome for the long-term kleptoplast-retaining sea slug Elysia crispata morphotype clarki.</title>
        <authorList>
            <person name="Eastman K.E."/>
            <person name="Pendleton A.L."/>
            <person name="Shaikh M.A."/>
            <person name="Suttiyut T."/>
            <person name="Ogas R."/>
            <person name="Tomko P."/>
            <person name="Gavelis G."/>
            <person name="Widhalm J.R."/>
            <person name="Wisecaver J.H."/>
        </authorList>
    </citation>
    <scope>NUCLEOTIDE SEQUENCE</scope>
    <source>
        <strain evidence="1">ECLA1</strain>
    </source>
</reference>
<sequence length="73" mass="8295">MAATGCKENNIRQQPVFSCTPRQVEYHLMLCYPGMVEQKGRGDLHFVSTMTRLQRFVVDVSNSADSSILQLFL</sequence>